<dbReference type="EMBL" id="JAVHJO010000016">
    <property type="protein sequence ID" value="KAK6526619.1"/>
    <property type="molecule type" value="Genomic_DNA"/>
</dbReference>
<dbReference type="InterPro" id="IPR056186">
    <property type="entry name" value="PDZ_CPAF-rel"/>
</dbReference>
<comment type="caution">
    <text evidence="4">The sequence shown here is derived from an EMBL/GenBank/DDBJ whole genome shotgun (WGS) entry which is preliminary data.</text>
</comment>
<name>A0AAV9WUV4_9PEZI</name>
<accession>A0AAV9WUV4</accession>
<dbReference type="GO" id="GO:0006508">
    <property type="term" value="P:proteolysis"/>
    <property type="evidence" value="ECO:0007669"/>
    <property type="project" value="InterPro"/>
</dbReference>
<dbReference type="InterPro" id="IPR052766">
    <property type="entry name" value="S41A_metabolite_peptidase"/>
</dbReference>
<evidence type="ECO:0000313" key="4">
    <source>
        <dbReference type="EMBL" id="KAK6526619.1"/>
    </source>
</evidence>
<dbReference type="Gene3D" id="3.90.226.10">
    <property type="entry name" value="2-enoyl-CoA Hydratase, Chain A, domain 1"/>
    <property type="match status" value="1"/>
</dbReference>
<evidence type="ECO:0000313" key="5">
    <source>
        <dbReference type="Proteomes" id="UP001365542"/>
    </source>
</evidence>
<evidence type="ECO:0008006" key="6">
    <source>
        <dbReference type="Google" id="ProtNLM"/>
    </source>
</evidence>
<protein>
    <recommendedName>
        <fullName evidence="6">Tail specific protease domain-containing protein</fullName>
    </recommendedName>
</protein>
<feature type="domain" description="CPAF-like PDZ" evidence="3">
    <location>
        <begin position="176"/>
        <end position="285"/>
    </location>
</feature>
<dbReference type="SUPFAM" id="SSF52096">
    <property type="entry name" value="ClpP/crotonase"/>
    <property type="match status" value="1"/>
</dbReference>
<feature type="chain" id="PRO_5043418195" description="Tail specific protease domain-containing protein" evidence="1">
    <location>
        <begin position="19"/>
        <end position="750"/>
    </location>
</feature>
<dbReference type="Pfam" id="PF23658">
    <property type="entry name" value="PDZ_CPAF_rel"/>
    <property type="match status" value="1"/>
</dbReference>
<feature type="domain" description="Tail specific protease" evidence="2">
    <location>
        <begin position="377"/>
        <end position="615"/>
    </location>
</feature>
<organism evidence="4 5">
    <name type="scientific">Orbilia ellipsospora</name>
    <dbReference type="NCBI Taxonomy" id="2528407"/>
    <lineage>
        <taxon>Eukaryota</taxon>
        <taxon>Fungi</taxon>
        <taxon>Dikarya</taxon>
        <taxon>Ascomycota</taxon>
        <taxon>Pezizomycotina</taxon>
        <taxon>Orbiliomycetes</taxon>
        <taxon>Orbiliales</taxon>
        <taxon>Orbiliaceae</taxon>
        <taxon>Orbilia</taxon>
    </lineage>
</organism>
<dbReference type="PANTHER" id="PTHR37049">
    <property type="entry name" value="PEPTIDASE S41 FAMILY PROTEIN"/>
    <property type="match status" value="1"/>
</dbReference>
<dbReference type="Pfam" id="PF03572">
    <property type="entry name" value="Peptidase_S41"/>
    <property type="match status" value="1"/>
</dbReference>
<keyword evidence="1" id="KW-0732">Signal</keyword>
<proteinExistence type="predicted"/>
<dbReference type="AlphaFoldDB" id="A0AAV9WUV4"/>
<evidence type="ECO:0000259" key="2">
    <source>
        <dbReference type="Pfam" id="PF03572"/>
    </source>
</evidence>
<evidence type="ECO:0000256" key="1">
    <source>
        <dbReference type="SAM" id="SignalP"/>
    </source>
</evidence>
<gene>
    <name evidence="4" type="ORF">TWF694_005201</name>
</gene>
<dbReference type="Proteomes" id="UP001365542">
    <property type="component" value="Unassembled WGS sequence"/>
</dbReference>
<feature type="signal peptide" evidence="1">
    <location>
        <begin position="1"/>
        <end position="18"/>
    </location>
</feature>
<dbReference type="GO" id="GO:0008236">
    <property type="term" value="F:serine-type peptidase activity"/>
    <property type="evidence" value="ECO:0007669"/>
    <property type="project" value="InterPro"/>
</dbReference>
<dbReference type="PANTHER" id="PTHR37049:SF4">
    <property type="entry name" value="RHODANESE DOMAIN-CONTAINING PROTEIN"/>
    <property type="match status" value="1"/>
</dbReference>
<reference evidence="4 5" key="1">
    <citation type="submission" date="2019-10" db="EMBL/GenBank/DDBJ databases">
        <authorList>
            <person name="Palmer J.M."/>
        </authorList>
    </citation>
    <scope>NUCLEOTIDE SEQUENCE [LARGE SCALE GENOMIC DNA]</scope>
    <source>
        <strain evidence="4 5">TWF694</strain>
    </source>
</reference>
<dbReference type="InterPro" id="IPR029045">
    <property type="entry name" value="ClpP/crotonase-like_dom_sf"/>
</dbReference>
<evidence type="ECO:0000259" key="3">
    <source>
        <dbReference type="Pfam" id="PF23658"/>
    </source>
</evidence>
<keyword evidence="5" id="KW-1185">Reference proteome</keyword>
<dbReference type="InterPro" id="IPR005151">
    <property type="entry name" value="Tail-specific_protease"/>
</dbReference>
<sequence length="750" mass="83135">MIRNTITGLLTLASVANAAVLPKSTPENTNSGAVSRNSTSFSIGACALIARAEESAFAADQNFGDPNYPEFHIDPQIADDCLQSVLLEKKPALEFIQELSKFLQFQTTLAYLASPPAGSGRQPLDILKQLRDISRRVEEGSLTKWYQVEQEITTLLSQANDDHLSIEMPLQNLIKFKKGIALVSLSPDGKQIPKIYQAYLKKDSIDVSSSAITKFNNEDIVTFVEKSMSLGPFQGRDARYNKAFAAMNPYYPGEFWWLLKYPGTNNFTITFENGTIAQHNYSAWATAKPKEKVWSKLKTGQDIWNNYVNVNHTLDPFNREGTTSKPNLKDPVDKSKLVKHKSISNGVPEAAAYVEDNENIFRGYFLGDETGKGSNTAVMNLRSFGPFVPITIAGVREAVSQFLLEAEKRNSEKLIIDLRGNPGGLIALVFDTYKQLFPNGNAVFGSRIRSHPAFLKLVETFTKVFDKDLSVRKELSSSTGNTGKNSSQELYKDEIFWAAEGGLSQFFSLDRTGKPFASFEDFIGPVSNHGDKFTSVLTFAISDLVKLSQNIYKGYTVDGSGYGSLTEYDKKKQIFKPENIVVLTDSRCSSSCNSFVELLRTEQKVRSIVIGGRPTVDEPTKLVGGVRGPQSLQASELYPLVEFAEKTFPFKNSAEKEAWNKVMPHPFHLNIAGAAVNYRDMIRPTDPTQTPLEFVTDPADCKIFFEKDTLVNSHKLWAKVEALAWGNDNSCAWGSLKAGHTVAGNVSIVH</sequence>